<evidence type="ECO:0008006" key="8">
    <source>
        <dbReference type="Google" id="ProtNLM"/>
    </source>
</evidence>
<dbReference type="PRINTS" id="PR00176">
    <property type="entry name" value="NANEUSMPORT"/>
</dbReference>
<evidence type="ECO:0000256" key="4">
    <source>
        <dbReference type="ARBA" id="ARBA00022989"/>
    </source>
</evidence>
<organism evidence="7">
    <name type="scientific">marine metagenome</name>
    <dbReference type="NCBI Taxonomy" id="408172"/>
    <lineage>
        <taxon>unclassified sequences</taxon>
        <taxon>metagenomes</taxon>
        <taxon>ecological metagenomes</taxon>
    </lineage>
</organism>
<evidence type="ECO:0000256" key="5">
    <source>
        <dbReference type="ARBA" id="ARBA00023136"/>
    </source>
</evidence>
<protein>
    <recommendedName>
        <fullName evidence="8">Sodium-dependent transporter</fullName>
    </recommendedName>
</protein>
<evidence type="ECO:0000256" key="6">
    <source>
        <dbReference type="SAM" id="Phobius"/>
    </source>
</evidence>
<evidence type="ECO:0000256" key="2">
    <source>
        <dbReference type="ARBA" id="ARBA00022448"/>
    </source>
</evidence>
<dbReference type="PANTHER" id="PTHR42948:SF1">
    <property type="entry name" value="TRANSPORTER"/>
    <property type="match status" value="1"/>
</dbReference>
<dbReference type="PROSITE" id="PS50267">
    <property type="entry name" value="NA_NEUROTRAN_SYMP_3"/>
    <property type="match status" value="1"/>
</dbReference>
<dbReference type="InterPro" id="IPR037272">
    <property type="entry name" value="SNS_sf"/>
</dbReference>
<dbReference type="GO" id="GO:0016020">
    <property type="term" value="C:membrane"/>
    <property type="evidence" value="ECO:0007669"/>
    <property type="project" value="UniProtKB-SubCell"/>
</dbReference>
<dbReference type="EMBL" id="UINC01189983">
    <property type="protein sequence ID" value="SVE03911.1"/>
    <property type="molecule type" value="Genomic_DNA"/>
</dbReference>
<evidence type="ECO:0000256" key="3">
    <source>
        <dbReference type="ARBA" id="ARBA00022692"/>
    </source>
</evidence>
<name>A0A383A8G9_9ZZZZ</name>
<keyword evidence="3 6" id="KW-0812">Transmembrane</keyword>
<dbReference type="Pfam" id="PF00209">
    <property type="entry name" value="SNF"/>
    <property type="match status" value="1"/>
</dbReference>
<evidence type="ECO:0000313" key="7">
    <source>
        <dbReference type="EMBL" id="SVE03911.1"/>
    </source>
</evidence>
<feature type="transmembrane region" description="Helical" evidence="6">
    <location>
        <begin position="12"/>
        <end position="29"/>
    </location>
</feature>
<comment type="subcellular location">
    <subcellularLocation>
        <location evidence="1">Membrane</location>
        <topology evidence="1">Multi-pass membrane protein</topology>
    </subcellularLocation>
</comment>
<keyword evidence="2" id="KW-0813">Transport</keyword>
<keyword evidence="5 6" id="KW-0472">Membrane</keyword>
<feature type="non-terminal residue" evidence="7">
    <location>
        <position position="64"/>
    </location>
</feature>
<feature type="transmembrane region" description="Helical" evidence="6">
    <location>
        <begin position="41"/>
        <end position="61"/>
    </location>
</feature>
<evidence type="ECO:0000256" key="1">
    <source>
        <dbReference type="ARBA" id="ARBA00004141"/>
    </source>
</evidence>
<dbReference type="SUPFAM" id="SSF161070">
    <property type="entry name" value="SNF-like"/>
    <property type="match status" value="1"/>
</dbReference>
<sequence length="64" mass="6677">MSQNREQWGSKLGFILAASGSAVGIGNIWKYPSMAGQNGGGAFTIIYLACILIVGLSIVVAEFV</sequence>
<gene>
    <name evidence="7" type="ORF">METZ01_LOCUS456765</name>
</gene>
<dbReference type="AlphaFoldDB" id="A0A383A8G9"/>
<accession>A0A383A8G9</accession>
<reference evidence="7" key="1">
    <citation type="submission" date="2018-05" db="EMBL/GenBank/DDBJ databases">
        <authorList>
            <person name="Lanie J.A."/>
            <person name="Ng W.-L."/>
            <person name="Kazmierczak K.M."/>
            <person name="Andrzejewski T.M."/>
            <person name="Davidsen T.M."/>
            <person name="Wayne K.J."/>
            <person name="Tettelin H."/>
            <person name="Glass J.I."/>
            <person name="Rusch D."/>
            <person name="Podicherti R."/>
            <person name="Tsui H.-C.T."/>
            <person name="Winkler M.E."/>
        </authorList>
    </citation>
    <scope>NUCLEOTIDE SEQUENCE</scope>
</reference>
<keyword evidence="4 6" id="KW-1133">Transmembrane helix</keyword>
<dbReference type="InterPro" id="IPR000175">
    <property type="entry name" value="Na/ntran_symport"/>
</dbReference>
<dbReference type="PANTHER" id="PTHR42948">
    <property type="entry name" value="TRANSPORTER"/>
    <property type="match status" value="1"/>
</dbReference>
<proteinExistence type="predicted"/>